<gene>
    <name evidence="1" type="ORF">A2482_04880</name>
</gene>
<protein>
    <recommendedName>
        <fullName evidence="3">HD/PDEase domain-containing protein</fullName>
    </recommendedName>
</protein>
<reference evidence="1 2" key="1">
    <citation type="journal article" date="2016" name="Nat. Commun.">
        <title>Thousands of microbial genomes shed light on interconnected biogeochemical processes in an aquifer system.</title>
        <authorList>
            <person name="Anantharaman K."/>
            <person name="Brown C.T."/>
            <person name="Hug L.A."/>
            <person name="Sharon I."/>
            <person name="Castelle C.J."/>
            <person name="Probst A.J."/>
            <person name="Thomas B.C."/>
            <person name="Singh A."/>
            <person name="Wilkins M.J."/>
            <person name="Karaoz U."/>
            <person name="Brodie E.L."/>
            <person name="Williams K.H."/>
            <person name="Hubbard S.S."/>
            <person name="Banfield J.F."/>
        </authorList>
    </citation>
    <scope>NUCLEOTIDE SEQUENCE [LARGE SCALE GENOMIC DNA]</scope>
</reference>
<evidence type="ECO:0000313" key="2">
    <source>
        <dbReference type="Proteomes" id="UP000178656"/>
    </source>
</evidence>
<dbReference type="InterPro" id="IPR003607">
    <property type="entry name" value="HD/PDEase_dom"/>
</dbReference>
<sequence>MENVYYPRRKEFFAKVKELITDERCRTAIEVAYNLSKEVFRGKLRDDGERAFNHCKAVAWIIMTETGIRDQLRLTILIITALWHDVMEDTFTAQKKHLRFIFDQLNPDIAESAYELTKSKDKLKKWIRLLKSRRLPTKIVKAADRLHNQRTLLACKRAKIRRKNKETREIILPWLRAEPTNADILALADKIEEQTTLNERALKPK</sequence>
<name>A0A1F5T512_9BACT</name>
<organism evidence="1 2">
    <name type="scientific">Candidatus Falkowbacteria bacterium RIFOXYC2_FULL_48_21</name>
    <dbReference type="NCBI Taxonomy" id="1798005"/>
    <lineage>
        <taxon>Bacteria</taxon>
        <taxon>Candidatus Falkowiibacteriota</taxon>
    </lineage>
</organism>
<dbReference type="Pfam" id="PF13328">
    <property type="entry name" value="HD_4"/>
    <property type="match status" value="1"/>
</dbReference>
<comment type="caution">
    <text evidence="1">The sequence shown here is derived from an EMBL/GenBank/DDBJ whole genome shotgun (WGS) entry which is preliminary data.</text>
</comment>
<dbReference type="CDD" id="cd00077">
    <property type="entry name" value="HDc"/>
    <property type="match status" value="1"/>
</dbReference>
<dbReference type="SUPFAM" id="SSF109604">
    <property type="entry name" value="HD-domain/PDEase-like"/>
    <property type="match status" value="1"/>
</dbReference>
<dbReference type="EMBL" id="MFGM01000086">
    <property type="protein sequence ID" value="OGF34032.1"/>
    <property type="molecule type" value="Genomic_DNA"/>
</dbReference>
<evidence type="ECO:0000313" key="1">
    <source>
        <dbReference type="EMBL" id="OGF34032.1"/>
    </source>
</evidence>
<dbReference type="AlphaFoldDB" id="A0A1F5T512"/>
<dbReference type="Proteomes" id="UP000178656">
    <property type="component" value="Unassembled WGS sequence"/>
</dbReference>
<evidence type="ECO:0008006" key="3">
    <source>
        <dbReference type="Google" id="ProtNLM"/>
    </source>
</evidence>
<dbReference type="Gene3D" id="1.10.3210.10">
    <property type="entry name" value="Hypothetical protein af1432"/>
    <property type="match status" value="1"/>
</dbReference>
<accession>A0A1F5T512</accession>
<proteinExistence type="predicted"/>